<dbReference type="Proteomes" id="UP000011081">
    <property type="component" value="Unassembled WGS sequence"/>
</dbReference>
<dbReference type="EMBL" id="GL877508">
    <property type="protein sequence ID" value="ELA45854.1"/>
    <property type="molecule type" value="Genomic_DNA"/>
</dbReference>
<protein>
    <submittedName>
        <fullName evidence="3">Uncharacterized protein</fullName>
    </submittedName>
</protein>
<dbReference type="VEuPathDB" id="MicrosporidiaDB:VCUG_02660"/>
<dbReference type="InParanoid" id="L2GQG5"/>
<evidence type="ECO:0000256" key="1">
    <source>
        <dbReference type="SAM" id="MobiDB-lite"/>
    </source>
</evidence>
<feature type="region of interest" description="Disordered" evidence="1">
    <location>
        <begin position="240"/>
        <end position="259"/>
    </location>
</feature>
<dbReference type="GeneID" id="19880518"/>
<name>L2GQG5_VAVCU</name>
<accession>L2GQG5</accession>
<feature type="signal peptide" evidence="2">
    <location>
        <begin position="1"/>
        <end position="19"/>
    </location>
</feature>
<evidence type="ECO:0000256" key="2">
    <source>
        <dbReference type="SAM" id="SignalP"/>
    </source>
</evidence>
<reference evidence="4" key="1">
    <citation type="submission" date="2011-03" db="EMBL/GenBank/DDBJ databases">
        <title>The genome sequence of Vavraia culicis strain floridensis.</title>
        <authorList>
            <consortium name="The Broad Institute Genome Sequencing Platform"/>
            <person name="Cuomo C."/>
            <person name="Becnel J."/>
            <person name="Sanscrainte N."/>
            <person name="Young S.K."/>
            <person name="Zeng Q."/>
            <person name="Gargeya S."/>
            <person name="Fitzgerald M."/>
            <person name="Haas B."/>
            <person name="Abouelleil A."/>
            <person name="Alvarado L."/>
            <person name="Arachchi H.M."/>
            <person name="Berlin A."/>
            <person name="Chapman S.B."/>
            <person name="Gearin G."/>
            <person name="Goldberg J."/>
            <person name="Griggs A."/>
            <person name="Gujja S."/>
            <person name="Hansen M."/>
            <person name="Heiman D."/>
            <person name="Howarth C."/>
            <person name="Larimer J."/>
            <person name="Lui A."/>
            <person name="MacDonald P.J.P."/>
            <person name="McCowen C."/>
            <person name="Montmayeur A."/>
            <person name="Murphy C."/>
            <person name="Neiman D."/>
            <person name="Pearson M."/>
            <person name="Priest M."/>
            <person name="Roberts A."/>
            <person name="Saif S."/>
            <person name="Shea T."/>
            <person name="Sisk P."/>
            <person name="Stolte C."/>
            <person name="Sykes S."/>
            <person name="Wortman J."/>
            <person name="Nusbaum C."/>
            <person name="Birren B."/>
        </authorList>
    </citation>
    <scope>NUCLEOTIDE SEQUENCE [LARGE SCALE GENOMIC DNA]</scope>
    <source>
        <strain evidence="4">floridensis</strain>
    </source>
</reference>
<gene>
    <name evidence="3" type="ORF">VCUG_02660</name>
</gene>
<keyword evidence="2" id="KW-0732">Signal</keyword>
<dbReference type="AlphaFoldDB" id="L2GQG5"/>
<feature type="chain" id="PRO_5003960067" evidence="2">
    <location>
        <begin position="20"/>
        <end position="300"/>
    </location>
</feature>
<dbReference type="RefSeq" id="XP_008075667.1">
    <property type="nucleotide sequence ID" value="XM_008077476.1"/>
</dbReference>
<evidence type="ECO:0000313" key="4">
    <source>
        <dbReference type="Proteomes" id="UP000011081"/>
    </source>
</evidence>
<sequence length="300" mass="34128">MHFLGYLLLTLNLCYVARGESRPASVAKGQTNLKERFKPYEQYAKNTTIVADNMLDICYKEVPTRNDARRATMAYFDIKTYLKGVKNTLTKLGHILKDMVESQHAKKTSNEAFEKAGTGEFQIISKESVISILKSTADILNALLKNDGALYFHQLYSYTNSCHEIFKEVTLDKFFKSVSFDVNEDKELTDKVQDLISTLHKDPPTLDTSIGEKCVLRFAEGLWTGYRRTVEVIARAIQRGSQQSDGGEAKEQANPEVDQIQPTQVEDFFKFIEFIIDLKAPNEPPALEKKENEILPEKRP</sequence>
<dbReference type="HOGENOM" id="CLU_928125_0_0_1"/>
<proteinExistence type="predicted"/>
<evidence type="ECO:0000313" key="3">
    <source>
        <dbReference type="EMBL" id="ELA45854.1"/>
    </source>
</evidence>
<organism evidence="3 4">
    <name type="scientific">Vavraia culicis (isolate floridensis)</name>
    <name type="common">Microsporidian parasite</name>
    <dbReference type="NCBI Taxonomy" id="948595"/>
    <lineage>
        <taxon>Eukaryota</taxon>
        <taxon>Fungi</taxon>
        <taxon>Fungi incertae sedis</taxon>
        <taxon>Microsporidia</taxon>
        <taxon>Pleistophoridae</taxon>
        <taxon>Vavraia</taxon>
    </lineage>
</organism>
<keyword evidence="4" id="KW-1185">Reference proteome</keyword>